<dbReference type="Gene3D" id="3.10.105.10">
    <property type="entry name" value="Dipeptide-binding Protein, Domain 3"/>
    <property type="match status" value="1"/>
</dbReference>
<evidence type="ECO:0000313" key="2">
    <source>
        <dbReference type="EMBL" id="PEH42877.1"/>
    </source>
</evidence>
<dbReference type="SUPFAM" id="SSF53850">
    <property type="entry name" value="Periplasmic binding protein-like II"/>
    <property type="match status" value="1"/>
</dbReference>
<sequence length="264" mass="28198">MPASPTITLATIDLSFHHAAAGVVRAVLERHGVAVTERRAAHEAAFAMLADDSADLLCSAWLPGSHGRYVDPLAAGFEKLAVLYTPYALWGVPAYVSADELASVADLAKPAVRRRMTPLIQGIGPGAGISRFSREIIDHYGLAALGYRFENGTLADCVAAFERAVAARAWAVVPLWRPQFLFARHEIRELAEPNGLLRGTDQATLLIRRSRLDDLPPAAIAELRALSLGNAAVTQLDLAVHQGRDALEAGRAWLAGAQADGASR</sequence>
<comment type="caution">
    <text evidence="2">The sequence shown here is derived from an EMBL/GenBank/DDBJ whole genome shotgun (WGS) entry which is preliminary data.</text>
</comment>
<dbReference type="InterPro" id="IPR007210">
    <property type="entry name" value="ABC_Gly_betaine_transp_sub-bd"/>
</dbReference>
<dbReference type="GO" id="GO:0022857">
    <property type="term" value="F:transmembrane transporter activity"/>
    <property type="evidence" value="ECO:0007669"/>
    <property type="project" value="InterPro"/>
</dbReference>
<reference evidence="3" key="1">
    <citation type="submission" date="2017-09" db="EMBL/GenBank/DDBJ databases">
        <title>FDA dAtabase for Regulatory Grade micrObial Sequences (FDA-ARGOS): Supporting development and validation of Infectious Disease Dx tests.</title>
        <authorList>
            <person name="Minogue T."/>
            <person name="Wolcott M."/>
            <person name="Wasieloski L."/>
            <person name="Aguilar W."/>
            <person name="Moore D."/>
            <person name="Tallon L."/>
            <person name="Sadzewicz L."/>
            <person name="Ott S."/>
            <person name="Zhao X."/>
            <person name="Nagaraj S."/>
            <person name="Vavikolanu K."/>
            <person name="Aluvathingal J."/>
            <person name="Nadendla S."/>
            <person name="Sichtig H."/>
        </authorList>
    </citation>
    <scope>NUCLEOTIDE SEQUENCE [LARGE SCALE GENOMIC DNA]</scope>
    <source>
        <strain evidence="3">FDAARGOS_390</strain>
    </source>
</reference>
<accession>A0A2A7SGT3</accession>
<evidence type="ECO:0000259" key="1">
    <source>
        <dbReference type="Pfam" id="PF04069"/>
    </source>
</evidence>
<gene>
    <name evidence="2" type="ORF">CRM94_12355</name>
</gene>
<name>A0A2A7SGT3_BURGA</name>
<dbReference type="GO" id="GO:0043190">
    <property type="term" value="C:ATP-binding cassette (ABC) transporter complex"/>
    <property type="evidence" value="ECO:0007669"/>
    <property type="project" value="InterPro"/>
</dbReference>
<dbReference type="Proteomes" id="UP000220629">
    <property type="component" value="Unassembled WGS sequence"/>
</dbReference>
<evidence type="ECO:0000313" key="3">
    <source>
        <dbReference type="Proteomes" id="UP000220629"/>
    </source>
</evidence>
<protein>
    <submittedName>
        <fullName evidence="2">Glycine/betaine ABC transporter substrate-binding protein</fullName>
    </submittedName>
</protein>
<proteinExistence type="predicted"/>
<dbReference type="AlphaFoldDB" id="A0A2A7SGT3"/>
<dbReference type="Pfam" id="PF04069">
    <property type="entry name" value="OpuAC"/>
    <property type="match status" value="1"/>
</dbReference>
<organism evidence="2 3">
    <name type="scientific">Burkholderia gladioli</name>
    <name type="common">Pseudomonas marginata</name>
    <name type="synonym">Phytomonas marginata</name>
    <dbReference type="NCBI Taxonomy" id="28095"/>
    <lineage>
        <taxon>Bacteria</taxon>
        <taxon>Pseudomonadati</taxon>
        <taxon>Pseudomonadota</taxon>
        <taxon>Betaproteobacteria</taxon>
        <taxon>Burkholderiales</taxon>
        <taxon>Burkholderiaceae</taxon>
        <taxon>Burkholderia</taxon>
    </lineage>
</organism>
<dbReference type="RefSeq" id="WP_098152733.1">
    <property type="nucleotide sequence ID" value="NZ_CADEQB010000001.1"/>
</dbReference>
<dbReference type="EMBL" id="PDDY01000001">
    <property type="protein sequence ID" value="PEH42877.1"/>
    <property type="molecule type" value="Genomic_DNA"/>
</dbReference>
<feature type="domain" description="ABC-type glycine betaine transport system substrate-binding" evidence="1">
    <location>
        <begin position="6"/>
        <end position="255"/>
    </location>
</feature>
<dbReference type="Gene3D" id="3.40.190.100">
    <property type="entry name" value="Glycine betaine-binding periplasmic protein, domain 2"/>
    <property type="match status" value="1"/>
</dbReference>